<dbReference type="PROSITE" id="PS51257">
    <property type="entry name" value="PROKAR_LIPOPROTEIN"/>
    <property type="match status" value="1"/>
</dbReference>
<evidence type="ECO:0000313" key="2">
    <source>
        <dbReference type="EMBL" id="QSG15495.1"/>
    </source>
</evidence>
<reference evidence="2 3" key="1">
    <citation type="submission" date="2020-11" db="EMBL/GenBank/DDBJ databases">
        <title>Carbohydrate-dependent, anaerobic sulfur respiration: A novel catabolism in halophilic archaea.</title>
        <authorList>
            <person name="Sorokin D.Y."/>
            <person name="Messina E."/>
            <person name="Smedile F."/>
            <person name="La Cono V."/>
            <person name="Hallsworth J.E."/>
            <person name="Yakimov M.M."/>
        </authorList>
    </citation>
    <scope>NUCLEOTIDE SEQUENCE [LARGE SCALE GENOMIC DNA]</scope>
    <source>
        <strain evidence="2 3">HSR-Est</strain>
    </source>
</reference>
<evidence type="ECO:0000256" key="1">
    <source>
        <dbReference type="SAM" id="MobiDB-lite"/>
    </source>
</evidence>
<protein>
    <submittedName>
        <fullName evidence="2">Lipoprotein with conserved Yx(FWY)xxD motif</fullName>
    </submittedName>
</protein>
<organism evidence="2 3">
    <name type="scientific">Halapricum desulfuricans</name>
    <dbReference type="NCBI Taxonomy" id="2841257"/>
    <lineage>
        <taxon>Archaea</taxon>
        <taxon>Methanobacteriati</taxon>
        <taxon>Methanobacteriota</taxon>
        <taxon>Stenosarchaea group</taxon>
        <taxon>Halobacteria</taxon>
        <taxon>Halobacteriales</taxon>
        <taxon>Haloarculaceae</taxon>
        <taxon>Halapricum</taxon>
    </lineage>
</organism>
<gene>
    <name evidence="2" type="ORF">HSEST_1976</name>
</gene>
<dbReference type="GeneID" id="68858611"/>
<evidence type="ECO:0000313" key="3">
    <source>
        <dbReference type="Proteomes" id="UP000663292"/>
    </source>
</evidence>
<keyword evidence="3" id="KW-1185">Reference proteome</keyword>
<dbReference type="InterPro" id="IPR005297">
    <property type="entry name" value="Lipoprotein_repeat"/>
</dbReference>
<dbReference type="PANTHER" id="PTHR39335">
    <property type="entry name" value="BLL4220 PROTEIN"/>
    <property type="match status" value="1"/>
</dbReference>
<proteinExistence type="predicted"/>
<dbReference type="PANTHER" id="PTHR39335:SF1">
    <property type="entry name" value="BLL4220 PROTEIN"/>
    <property type="match status" value="1"/>
</dbReference>
<feature type="region of interest" description="Disordered" evidence="1">
    <location>
        <begin position="139"/>
        <end position="161"/>
    </location>
</feature>
<dbReference type="EMBL" id="CP064791">
    <property type="protein sequence ID" value="QSG15495.1"/>
    <property type="molecule type" value="Genomic_DNA"/>
</dbReference>
<accession>A0A897NVB8</accession>
<name>A0A897NVB8_9EURY</name>
<dbReference type="GO" id="GO:0043448">
    <property type="term" value="P:alkane catabolic process"/>
    <property type="evidence" value="ECO:0007669"/>
    <property type="project" value="TreeGrafter"/>
</dbReference>
<keyword evidence="2" id="KW-0449">Lipoprotein</keyword>
<dbReference type="Proteomes" id="UP000663292">
    <property type="component" value="Chromosome"/>
</dbReference>
<dbReference type="RefSeq" id="WP_229120764.1">
    <property type="nucleotide sequence ID" value="NZ_CP064791.1"/>
</dbReference>
<sequence length="161" mass="16975">MEPTRRQFLGTAVLAAAVTGCSGRDRSNPTTDDVTVSVRSTDDHDDILVGPDEMTLYMFAPDEDAGGSTCYDACAATWPPLTVAESPSAADNVTATLSTITRDDGSTQVLAGEWPLYYYGGDDSPGDVDGQGIDDEWYVLQPDGSPLREPPTTDDGGGIGY</sequence>
<dbReference type="Pfam" id="PF03640">
    <property type="entry name" value="Lipoprotein_15"/>
    <property type="match status" value="2"/>
</dbReference>
<dbReference type="AlphaFoldDB" id="A0A897NVB8"/>